<organism evidence="6">
    <name type="scientific">Tanacetum cinerariifolium</name>
    <name type="common">Dalmatian daisy</name>
    <name type="synonym">Chrysanthemum cinerariifolium</name>
    <dbReference type="NCBI Taxonomy" id="118510"/>
    <lineage>
        <taxon>Eukaryota</taxon>
        <taxon>Viridiplantae</taxon>
        <taxon>Streptophyta</taxon>
        <taxon>Embryophyta</taxon>
        <taxon>Tracheophyta</taxon>
        <taxon>Spermatophyta</taxon>
        <taxon>Magnoliopsida</taxon>
        <taxon>eudicotyledons</taxon>
        <taxon>Gunneridae</taxon>
        <taxon>Pentapetalae</taxon>
        <taxon>asterids</taxon>
        <taxon>campanulids</taxon>
        <taxon>Asterales</taxon>
        <taxon>Asteraceae</taxon>
        <taxon>Asteroideae</taxon>
        <taxon>Anthemideae</taxon>
        <taxon>Anthemidinae</taxon>
        <taxon>Tanacetum</taxon>
    </lineage>
</organism>
<keyword evidence="1" id="KW-0645">Protease</keyword>
<dbReference type="GO" id="GO:0004190">
    <property type="term" value="F:aspartic-type endopeptidase activity"/>
    <property type="evidence" value="ECO:0007669"/>
    <property type="project" value="UniProtKB-KW"/>
</dbReference>
<dbReference type="InterPro" id="IPR043502">
    <property type="entry name" value="DNA/RNA_pol_sf"/>
</dbReference>
<dbReference type="InterPro" id="IPR041588">
    <property type="entry name" value="Integrase_H2C2"/>
</dbReference>
<dbReference type="GO" id="GO:0003676">
    <property type="term" value="F:nucleic acid binding"/>
    <property type="evidence" value="ECO:0007669"/>
    <property type="project" value="InterPro"/>
</dbReference>
<dbReference type="Gene3D" id="3.30.420.10">
    <property type="entry name" value="Ribonuclease H-like superfamily/Ribonuclease H"/>
    <property type="match status" value="1"/>
</dbReference>
<dbReference type="InterPro" id="IPR012337">
    <property type="entry name" value="RNaseH-like_sf"/>
</dbReference>
<comment type="caution">
    <text evidence="6">The sequence shown here is derived from an EMBL/GenBank/DDBJ whole genome shotgun (WGS) entry which is preliminary data.</text>
</comment>
<evidence type="ECO:0000256" key="1">
    <source>
        <dbReference type="ARBA" id="ARBA00022750"/>
    </source>
</evidence>
<gene>
    <name evidence="6" type="ORF">Tci_186213</name>
</gene>
<reference evidence="6" key="1">
    <citation type="journal article" date="2019" name="Sci. Rep.">
        <title>Draft genome of Tanacetum cinerariifolium, the natural source of mosquito coil.</title>
        <authorList>
            <person name="Yamashiro T."/>
            <person name="Shiraishi A."/>
            <person name="Satake H."/>
            <person name="Nakayama K."/>
        </authorList>
    </citation>
    <scope>NUCLEOTIDE SEQUENCE</scope>
</reference>
<dbReference type="InterPro" id="IPR036397">
    <property type="entry name" value="RNaseH_sf"/>
</dbReference>
<feature type="domain" description="Retrovirus-related Pol polyprotein from transposon TNT 1-94-like beta-barrel" evidence="5">
    <location>
        <begin position="336"/>
        <end position="409"/>
    </location>
</feature>
<feature type="region of interest" description="Disordered" evidence="2">
    <location>
        <begin position="530"/>
        <end position="561"/>
    </location>
</feature>
<dbReference type="Gene3D" id="1.10.340.70">
    <property type="match status" value="1"/>
</dbReference>
<dbReference type="Pfam" id="PF17921">
    <property type="entry name" value="Integrase_H2C2"/>
    <property type="match status" value="1"/>
</dbReference>
<evidence type="ECO:0000256" key="2">
    <source>
        <dbReference type="SAM" id="MobiDB-lite"/>
    </source>
</evidence>
<dbReference type="PANTHER" id="PTHR45835:SF99">
    <property type="entry name" value="CHROMO DOMAIN-CONTAINING PROTEIN-RELATED"/>
    <property type="match status" value="1"/>
</dbReference>
<dbReference type="EMBL" id="BKCJ010046686">
    <property type="protein sequence ID" value="GEW14237.1"/>
    <property type="molecule type" value="Genomic_DNA"/>
</dbReference>
<name>A0A699GSX6_TANCI</name>
<evidence type="ECO:0000313" key="6">
    <source>
        <dbReference type="EMBL" id="GEW14237.1"/>
    </source>
</evidence>
<feature type="compositionally biased region" description="Basic residues" evidence="2">
    <location>
        <begin position="1181"/>
        <end position="1191"/>
    </location>
</feature>
<dbReference type="CDD" id="cd09272">
    <property type="entry name" value="RNase_HI_RT_Ty1"/>
    <property type="match status" value="1"/>
</dbReference>
<dbReference type="PANTHER" id="PTHR45835">
    <property type="entry name" value="YALI0A06105P"/>
    <property type="match status" value="1"/>
</dbReference>
<dbReference type="Pfam" id="PF14223">
    <property type="entry name" value="Retrotran_gag_2"/>
    <property type="match status" value="1"/>
</dbReference>
<sequence>MRMEQYLQCIDYTLWEIIENGNASIVTKIVDGKETVIPPISVKEKDAKTLMQAIENRFGGNIATKKTQKNLLKRQYENFAASITEVIEQTYKRLQKLISQLEMHGEVISQEEINQKFLRSLSQEWTMHTIMWRNKLEIETLSLDDLFNNLKAYESKVMGTSSSTINSHNVAFLSCSSTNSTTRAVNTAHGINTASTQGVADSSTTVENFSDAVIYSFFASQPSIPQLDNEDLQQIHPDDREEIDLRPINNRTTSKKCKINQKVNTVRAKKVNTARPKAVLNTIQGNHVNAVKASACWVWRPKHKVLDHVFRNNGASMSFKRFDYGNPQQDLKDKGVIDSGCPRHMTGNRSYLIDYEEIDGGSVTFGDNSKGGKITGKGKIRTGKLDFEDVYFVKELKFNLFSVSQMCDKKNNVLFTDTACVVLSLDFKLTGESHVLLKVPRKDNMVLVIKPHNKTPYELFLGSGPNWLFDIDALTKSMNYKPVVTGNHSNGSAGIKACDNVGKTRVEIVPDKDYILLSLWTQDLLFSSSSKDSPGAGFKPSGEEEKKDAKDPGTEDSEVLKDNVVDENIVYGCVNDPNIPDLEEIDRFDNAKDDDLGADMKNLDIYFQVSPVPTTRIHKNHPLNQVIGDLQSATQTKQMTKNLEEYRNKKDERGIVIKNKARLVAQGYIQEEGIDYDEVFAPVAIIKAIRLFLAYALFKDFMVYQMDVKSAFLYGKIEEEDYVFQPPGFEDPDFPDRVYKVEKALYGPHQAPRAWYETLSTYLLDNRFQRGMIDKTLFIKRDKSDILLVQRASTPMETHKTLLKDEKGEDVDEHLYRSMIGSLMYLTSLRIFRYLKGQPKLGLWYPKDSPFDLMAYTDSDYAGASLDRKFTTRGCQFLWCRLISWQCKKQTVVANSTLEADTICIVKNPIFHSKTKHIEIRHHFIRDSNEKKLIQMIKIHTKKNVANLLTKAFDPSKSEGFEQIIDFINANPIKYALTVNPTIYTSCIKQFWDSVKKKTINEEDQLQALVHRKKVIIIEATIRRDLQLEDAEGVNCLPNAEIFEQLTLMGYENLSQKLTFYKAFFSPQWKFLIHTILQCLSAKTTSWNEFSSTMASTIIYLATNKKFNFSKYIFDHMVKNLESMNKFLMYPRKPQKKQNPRKPRRQDTKETRPSGPTTNVEDEAFNEENFSKHSNDPLHNGVKKLERRQKSKTHDMKRLYNVGLFTRVESSGEESLGEDDASKQGRNITDIDADKEITLVDETAKDQGRFDDQEMFDTWVLDDEEVVVEKVVADKEVSVVEEVNAATTTTAATTPTISMDEITLAKALIKIKTSRPKAKGIVMQEPSEISTPTTIVSSQQPSKVQDKDYELAQRLQEEEQEQLTNDEKARLFMQFLEKSRKFFVAKRAKEKRNRPPTKAQQRSIICTYLKNMDGWKPKNLKNKSFANIQDLFNKAMKRVNMFVDMDTEVVESSKKTKEIAQEGKLKRYLEIVSDNGNDVTIDATPLSSKSPTIVDYKIYKEGRKRFFQIFRTDGNSQMYLPLSKLLKNFDREDLEVFWRLVKDRFVKTKPVDDMDSFLLHTLKTMFEHHVKDNMWKNQHGLTKVPLTSDVRTMIMDEAHNSKYSVHLGADKMYYDLRDMYWWPGMKKDIALYERITMDFITKIPRTRNGHDEIWVIVDRLTKSAYFLPIREDFKMDRLDRLYRNEIVTRHGSWDVHLPLVEFSYNNSYHSSMRCAPFKALYGRKCRSLILWAEVGEEQLIGPEIVQETTEKISQIKDRLNTSRDRQKSYTDKRRKPLEFSICDHVLLKVSPWKGVVHYRKKGKMFSRPNTTYVFRGIQVHAKLNFVKEPVEVLEREFKKLKQSRIAIVKI</sequence>
<feature type="compositionally biased region" description="Basic residues" evidence="2">
    <location>
        <begin position="1133"/>
        <end position="1144"/>
    </location>
</feature>
<proteinExistence type="predicted"/>
<feature type="compositionally biased region" description="Basic and acidic residues" evidence="2">
    <location>
        <begin position="541"/>
        <end position="561"/>
    </location>
</feature>
<dbReference type="SUPFAM" id="SSF53098">
    <property type="entry name" value="Ribonuclease H-like"/>
    <property type="match status" value="1"/>
</dbReference>
<dbReference type="InterPro" id="IPR054722">
    <property type="entry name" value="PolX-like_BBD"/>
</dbReference>
<evidence type="ECO:0000259" key="5">
    <source>
        <dbReference type="Pfam" id="PF22936"/>
    </source>
</evidence>
<feature type="domain" description="Integrase zinc-binding" evidence="4">
    <location>
        <begin position="1589"/>
        <end position="1632"/>
    </location>
</feature>
<keyword evidence="1" id="KW-0064">Aspartyl protease</keyword>
<accession>A0A699GSX6</accession>
<protein>
    <recommendedName>
        <fullName evidence="7">Reverse transcriptase domain-containing protein</fullName>
    </recommendedName>
</protein>
<dbReference type="SUPFAM" id="SSF56672">
    <property type="entry name" value="DNA/RNA polymerases"/>
    <property type="match status" value="1"/>
</dbReference>
<evidence type="ECO:0000259" key="3">
    <source>
        <dbReference type="Pfam" id="PF07727"/>
    </source>
</evidence>
<dbReference type="Pfam" id="PF07727">
    <property type="entry name" value="RVT_2"/>
    <property type="match status" value="1"/>
</dbReference>
<feature type="region of interest" description="Disordered" evidence="2">
    <location>
        <begin position="1129"/>
        <end position="1193"/>
    </location>
</feature>
<feature type="domain" description="Reverse transcriptase Ty1/copia-type" evidence="3">
    <location>
        <begin position="646"/>
        <end position="789"/>
    </location>
</feature>
<dbReference type="Pfam" id="PF22936">
    <property type="entry name" value="Pol_BBD"/>
    <property type="match status" value="1"/>
</dbReference>
<keyword evidence="1" id="KW-0378">Hydrolase</keyword>
<evidence type="ECO:0008006" key="7">
    <source>
        <dbReference type="Google" id="ProtNLM"/>
    </source>
</evidence>
<dbReference type="InterPro" id="IPR013103">
    <property type="entry name" value="RVT_2"/>
</dbReference>
<evidence type="ECO:0000259" key="4">
    <source>
        <dbReference type="Pfam" id="PF17921"/>
    </source>
</evidence>